<name>A0A1M6W5W9_9BACT</name>
<gene>
    <name evidence="1" type="ORF">SAMN02745216_04257</name>
</gene>
<evidence type="ECO:0000313" key="1">
    <source>
        <dbReference type="EMBL" id="SHK89123.1"/>
    </source>
</evidence>
<dbReference type="EMBL" id="FQZU01000037">
    <property type="protein sequence ID" value="SHK89123.1"/>
    <property type="molecule type" value="Genomic_DNA"/>
</dbReference>
<evidence type="ECO:0000313" key="2">
    <source>
        <dbReference type="Proteomes" id="UP000183994"/>
    </source>
</evidence>
<accession>A0A1M6W5W9</accession>
<sequence length="278" mass="31503">MIEFWIADLMSEETVFSVPCSLGAWEFQRRADYVALVEKMEEGQCAPTYYASNEAIIRNTPDDDVSKAISDMIDTCLILSFINACCVTVRGTTGQSDAQFIQLGDQFIRPRAIRGFRKLDIQQSFANFFARGFSSISQHFDARRVRLFLSHWISGLTCFSMEDLFLSIGVQMDIVKQCEIVACDRSLTYYDGMVSASTRYGIAPISDDYKKMRNDIVHYGSLSSRNFANKNKEECSVVIADSLNWIDKYVSSILGITPKETRWRAKEIENSLPALSII</sequence>
<proteinExistence type="predicted"/>
<protein>
    <recommendedName>
        <fullName evidence="3">Apea-like HEPN domain-containing protein</fullName>
    </recommendedName>
</protein>
<dbReference type="STRING" id="1121393.SAMN02745216_04257"/>
<dbReference type="AlphaFoldDB" id="A0A1M6W5W9"/>
<organism evidence="1 2">
    <name type="scientific">Desulfatibacillum alkenivorans DSM 16219</name>
    <dbReference type="NCBI Taxonomy" id="1121393"/>
    <lineage>
        <taxon>Bacteria</taxon>
        <taxon>Pseudomonadati</taxon>
        <taxon>Thermodesulfobacteriota</taxon>
        <taxon>Desulfobacteria</taxon>
        <taxon>Desulfobacterales</taxon>
        <taxon>Desulfatibacillaceae</taxon>
        <taxon>Desulfatibacillum</taxon>
    </lineage>
</organism>
<dbReference type="RefSeq" id="WP_073478277.1">
    <property type="nucleotide sequence ID" value="NZ_FQZU01000037.1"/>
</dbReference>
<dbReference type="OrthoDB" id="7107795at2"/>
<reference evidence="2" key="1">
    <citation type="submission" date="2016-11" db="EMBL/GenBank/DDBJ databases">
        <authorList>
            <person name="Varghese N."/>
            <person name="Submissions S."/>
        </authorList>
    </citation>
    <scope>NUCLEOTIDE SEQUENCE [LARGE SCALE GENOMIC DNA]</scope>
    <source>
        <strain evidence="2">DSM 16219</strain>
    </source>
</reference>
<evidence type="ECO:0008006" key="3">
    <source>
        <dbReference type="Google" id="ProtNLM"/>
    </source>
</evidence>
<keyword evidence="2" id="KW-1185">Reference proteome</keyword>
<dbReference type="Proteomes" id="UP000183994">
    <property type="component" value="Unassembled WGS sequence"/>
</dbReference>